<dbReference type="Proteomes" id="UP000509782">
    <property type="component" value="Chromosome"/>
</dbReference>
<feature type="transmembrane region" description="Helical" evidence="3">
    <location>
        <begin position="6"/>
        <end position="22"/>
    </location>
</feature>
<evidence type="ECO:0000313" key="6">
    <source>
        <dbReference type="Proteomes" id="UP000509782"/>
    </source>
</evidence>
<reference evidence="5 6" key="1">
    <citation type="submission" date="2020-05" db="EMBL/GenBank/DDBJ databases">
        <title>FDA dAtabase for Regulatory Grade micrObial Sequences (FDA-ARGOS): Supporting development and validation of Infectious Disease Dx tests.</title>
        <authorList>
            <person name="Sproer C."/>
            <person name="Gronow S."/>
            <person name="Severitt S."/>
            <person name="Schroder I."/>
            <person name="Tallon L."/>
            <person name="Sadzewicz L."/>
            <person name="Zhao X."/>
            <person name="Vavikolanu K."/>
            <person name="Mehta A."/>
            <person name="Aluvathingal J."/>
            <person name="Nadendla S."/>
            <person name="Myers T."/>
            <person name="Yan Y."/>
            <person name="Sichtig H."/>
        </authorList>
    </citation>
    <scope>NUCLEOTIDE SEQUENCE [LARGE SCALE GENOMIC DNA]</scope>
    <source>
        <strain evidence="5 6">FDAARGOS_787</strain>
    </source>
</reference>
<comment type="catalytic activity">
    <reaction evidence="2">
        <text>2 GTP = 3',3'-c-di-GMP + 2 diphosphate</text>
        <dbReference type="Rhea" id="RHEA:24898"/>
        <dbReference type="ChEBI" id="CHEBI:33019"/>
        <dbReference type="ChEBI" id="CHEBI:37565"/>
        <dbReference type="ChEBI" id="CHEBI:58805"/>
        <dbReference type="EC" id="2.7.7.65"/>
    </reaction>
</comment>
<dbReference type="NCBIfam" id="TIGR00254">
    <property type="entry name" value="GGDEF"/>
    <property type="match status" value="1"/>
</dbReference>
<dbReference type="EMBL" id="CP054569">
    <property type="protein sequence ID" value="QKQ48323.1"/>
    <property type="molecule type" value="Genomic_DNA"/>
</dbReference>
<dbReference type="PANTHER" id="PTHR45138">
    <property type="entry name" value="REGULATORY COMPONENTS OF SENSORY TRANSDUCTION SYSTEM"/>
    <property type="match status" value="1"/>
</dbReference>
<dbReference type="PROSITE" id="PS50887">
    <property type="entry name" value="GGDEF"/>
    <property type="match status" value="1"/>
</dbReference>
<accession>A0A6N0JML1</accession>
<name>A0A6N0JML1_ACHDE</name>
<dbReference type="SUPFAM" id="SSF55073">
    <property type="entry name" value="Nucleotide cyclase"/>
    <property type="match status" value="1"/>
</dbReference>
<protein>
    <recommendedName>
        <fullName evidence="1">diguanylate cyclase</fullName>
        <ecNumber evidence="1">2.7.7.65</ecNumber>
    </recommendedName>
</protein>
<evidence type="ECO:0000259" key="4">
    <source>
        <dbReference type="PROSITE" id="PS50887"/>
    </source>
</evidence>
<feature type="transmembrane region" description="Helical" evidence="3">
    <location>
        <begin position="58"/>
        <end position="77"/>
    </location>
</feature>
<dbReference type="Gene3D" id="3.30.70.270">
    <property type="match status" value="1"/>
</dbReference>
<keyword evidence="3" id="KW-0812">Transmembrane</keyword>
<evidence type="ECO:0000313" key="5">
    <source>
        <dbReference type="EMBL" id="QKQ48323.1"/>
    </source>
</evidence>
<dbReference type="AlphaFoldDB" id="A0A6N0JML1"/>
<dbReference type="PANTHER" id="PTHR45138:SF9">
    <property type="entry name" value="DIGUANYLATE CYCLASE DGCM-RELATED"/>
    <property type="match status" value="1"/>
</dbReference>
<evidence type="ECO:0000256" key="2">
    <source>
        <dbReference type="ARBA" id="ARBA00034247"/>
    </source>
</evidence>
<evidence type="ECO:0000256" key="3">
    <source>
        <dbReference type="SAM" id="Phobius"/>
    </source>
</evidence>
<feature type="transmembrane region" description="Helical" evidence="3">
    <location>
        <begin position="147"/>
        <end position="165"/>
    </location>
</feature>
<dbReference type="GO" id="GO:0052621">
    <property type="term" value="F:diguanylate cyclase activity"/>
    <property type="evidence" value="ECO:0007669"/>
    <property type="project" value="UniProtKB-EC"/>
</dbReference>
<dbReference type="RefSeq" id="WP_088448296.1">
    <property type="nucleotide sequence ID" value="NZ_CP020917.1"/>
</dbReference>
<feature type="domain" description="GGDEF" evidence="4">
    <location>
        <begin position="250"/>
        <end position="382"/>
    </location>
</feature>
<feature type="transmembrane region" description="Helical" evidence="3">
    <location>
        <begin position="89"/>
        <end position="109"/>
    </location>
</feature>
<feature type="transmembrane region" description="Helical" evidence="3">
    <location>
        <begin position="34"/>
        <end position="52"/>
    </location>
</feature>
<evidence type="ECO:0000256" key="1">
    <source>
        <dbReference type="ARBA" id="ARBA00012528"/>
    </source>
</evidence>
<dbReference type="GO" id="GO:0005886">
    <property type="term" value="C:plasma membrane"/>
    <property type="evidence" value="ECO:0007669"/>
    <property type="project" value="TreeGrafter"/>
</dbReference>
<dbReference type="CDD" id="cd01949">
    <property type="entry name" value="GGDEF"/>
    <property type="match status" value="1"/>
</dbReference>
<dbReference type="FunFam" id="3.30.70.270:FF:000001">
    <property type="entry name" value="Diguanylate cyclase domain protein"/>
    <property type="match status" value="1"/>
</dbReference>
<dbReference type="GO" id="GO:0043709">
    <property type="term" value="P:cell adhesion involved in single-species biofilm formation"/>
    <property type="evidence" value="ECO:0007669"/>
    <property type="project" value="TreeGrafter"/>
</dbReference>
<feature type="transmembrane region" description="Helical" evidence="3">
    <location>
        <begin position="115"/>
        <end position="135"/>
    </location>
</feature>
<proteinExistence type="predicted"/>
<organism evidence="5 6">
    <name type="scientific">Achromobacter denitrificans</name>
    <name type="common">Alcaligenes denitrificans</name>
    <dbReference type="NCBI Taxonomy" id="32002"/>
    <lineage>
        <taxon>Bacteria</taxon>
        <taxon>Pseudomonadati</taxon>
        <taxon>Pseudomonadota</taxon>
        <taxon>Betaproteobacteria</taxon>
        <taxon>Burkholderiales</taxon>
        <taxon>Alcaligenaceae</taxon>
        <taxon>Achromobacter</taxon>
    </lineage>
</organism>
<gene>
    <name evidence="5" type="ORF">FOC81_17140</name>
</gene>
<dbReference type="Pfam" id="PF00990">
    <property type="entry name" value="GGDEF"/>
    <property type="match status" value="1"/>
</dbReference>
<dbReference type="GO" id="GO:1902201">
    <property type="term" value="P:negative regulation of bacterial-type flagellum-dependent cell motility"/>
    <property type="evidence" value="ECO:0007669"/>
    <property type="project" value="TreeGrafter"/>
</dbReference>
<dbReference type="EC" id="2.7.7.65" evidence="1"/>
<dbReference type="InterPro" id="IPR050469">
    <property type="entry name" value="Diguanylate_Cyclase"/>
</dbReference>
<dbReference type="InterPro" id="IPR029787">
    <property type="entry name" value="Nucleotide_cyclase"/>
</dbReference>
<keyword evidence="3" id="KW-1133">Transmembrane helix</keyword>
<sequence length="433" mass="46102">MTTSLFFLMWGLATALALPLLVPFRASEVGGIRAFMAANALAVLSLLVYAAAGIVPPGVYVIVSNAAWVAALSLVYVGVRQFFGLSPHMLRAAGVGLLCILAFALMLYGEDDQRGRILLFSAFTCLGALATGRVIFRQRRRLKTRGVMLYLMLAIFGLAALHALRLAVYTVGGQAPASMLDPSPWALFFIVCGAVTVPALFLALLLLVQTSLSEQMQAALTFDSLTRAYSRRSILDELERELQRCRRVGGKLAVLLLDIDHFKSINDRYGHAGGDTALRHYAQVVQRAVRATDRFGRLGGEEFVLLMYDCDPARALVQAQRVCDALRDAPLQLQGAEVPMTTSGGLALFQRGDTADGILVRADAALYRAKQQGRDRVEMASIGRAPGRAPQPDNPADAAADGIAAALAAGVDDVIADGAADAPAARQGAASTA</sequence>
<keyword evidence="3" id="KW-0472">Membrane</keyword>
<dbReference type="InterPro" id="IPR000160">
    <property type="entry name" value="GGDEF_dom"/>
</dbReference>
<dbReference type="InterPro" id="IPR043128">
    <property type="entry name" value="Rev_trsase/Diguanyl_cyclase"/>
</dbReference>
<feature type="transmembrane region" description="Helical" evidence="3">
    <location>
        <begin position="185"/>
        <end position="208"/>
    </location>
</feature>
<dbReference type="SMART" id="SM00267">
    <property type="entry name" value="GGDEF"/>
    <property type="match status" value="1"/>
</dbReference>